<keyword evidence="1" id="KW-0812">Transmembrane</keyword>
<evidence type="ECO:0000256" key="1">
    <source>
        <dbReference type="SAM" id="Phobius"/>
    </source>
</evidence>
<dbReference type="Pfam" id="PF13786">
    <property type="entry name" value="DUF4179"/>
    <property type="match status" value="1"/>
</dbReference>
<reference evidence="3 4" key="1">
    <citation type="submission" date="2021-03" db="EMBL/GenBank/DDBJ databases">
        <title>Paenibacillus artemisicola MWE-103 whole genome sequence.</title>
        <authorList>
            <person name="Ham Y.J."/>
        </authorList>
    </citation>
    <scope>NUCLEOTIDE SEQUENCE [LARGE SCALE GENOMIC DNA]</scope>
    <source>
        <strain evidence="3 4">MWE-103</strain>
    </source>
</reference>
<evidence type="ECO:0000313" key="3">
    <source>
        <dbReference type="EMBL" id="MBO7748960.1"/>
    </source>
</evidence>
<feature type="transmembrane region" description="Helical" evidence="1">
    <location>
        <begin position="54"/>
        <end position="71"/>
    </location>
</feature>
<keyword evidence="1" id="KW-0472">Membrane</keyword>
<evidence type="ECO:0000313" key="4">
    <source>
        <dbReference type="Proteomes" id="UP000670947"/>
    </source>
</evidence>
<dbReference type="Gene3D" id="2.60.40.1630">
    <property type="entry name" value="bacillus anthracis domain"/>
    <property type="match status" value="1"/>
</dbReference>
<feature type="domain" description="DUF4179" evidence="2">
    <location>
        <begin position="52"/>
        <end position="138"/>
    </location>
</feature>
<dbReference type="Proteomes" id="UP000670947">
    <property type="component" value="Unassembled WGS sequence"/>
</dbReference>
<gene>
    <name evidence="3" type="ORF">I8J29_32835</name>
</gene>
<dbReference type="InterPro" id="IPR025436">
    <property type="entry name" value="DUF4179"/>
</dbReference>
<name>A0ABS3WLE9_9BACL</name>
<sequence>MKRTDWDGRLAAKLRVDSQAVPTDIHKDIEQVLAGLPERTKMPRRGRTPLRRSWIAAVTVIAVLVSAMLLFNDTNSFAAALKARLHSIFVESGDPALMSVNESNEMGNLAERTDHGYTIRIHEAMFDGQRLSVSYSVSHPGGIPKSLWVRPAFQLDESIKQAFPGLISTDSGGIRDDTKIGIVNYYFVGAAPPPDELTLKVDVKGIALFDDPAKQQILPGDWSFQIPVVKQGRKLQDIASLPTVADKNVSFEVKQVRLGTKSTLWRLNWIYPSKLQPDPLVKGNPRYTMRYVITASGHELTSVMEVTNSGRYKKDGQLVDGMNYEGVTLVTEQLPDEANEVTITPILRKWDSMPASSGFIEIPLKSFAVKVPDWNIT</sequence>
<comment type="caution">
    <text evidence="3">The sequence shown here is derived from an EMBL/GenBank/DDBJ whole genome shotgun (WGS) entry which is preliminary data.</text>
</comment>
<evidence type="ECO:0000259" key="2">
    <source>
        <dbReference type="Pfam" id="PF13786"/>
    </source>
</evidence>
<dbReference type="RefSeq" id="WP_208851473.1">
    <property type="nucleotide sequence ID" value="NZ_JAGGDJ010000088.1"/>
</dbReference>
<organism evidence="3 4">
    <name type="scientific">Paenibacillus artemisiicola</name>
    <dbReference type="NCBI Taxonomy" id="1172618"/>
    <lineage>
        <taxon>Bacteria</taxon>
        <taxon>Bacillati</taxon>
        <taxon>Bacillota</taxon>
        <taxon>Bacilli</taxon>
        <taxon>Bacillales</taxon>
        <taxon>Paenibacillaceae</taxon>
        <taxon>Paenibacillus</taxon>
    </lineage>
</organism>
<protein>
    <submittedName>
        <fullName evidence="3">DUF4179 domain-containing protein</fullName>
    </submittedName>
</protein>
<dbReference type="EMBL" id="JAGGDJ010000088">
    <property type="protein sequence ID" value="MBO7748960.1"/>
    <property type="molecule type" value="Genomic_DNA"/>
</dbReference>
<proteinExistence type="predicted"/>
<keyword evidence="1" id="KW-1133">Transmembrane helix</keyword>
<accession>A0ABS3WLE9</accession>
<keyword evidence="4" id="KW-1185">Reference proteome</keyword>